<dbReference type="Proteomes" id="UP000001861">
    <property type="component" value="Unassembled WGS sequence"/>
</dbReference>
<dbReference type="OMA" id="YGQVTPH"/>
<dbReference type="VEuPathDB" id="FungiDB:CC1G_05040"/>
<evidence type="ECO:0008006" key="4">
    <source>
        <dbReference type="Google" id="ProtNLM"/>
    </source>
</evidence>
<dbReference type="OrthoDB" id="2591260at2759"/>
<accession>A8NSN0</accession>
<evidence type="ECO:0000313" key="2">
    <source>
        <dbReference type="EMBL" id="EAU85823.1"/>
    </source>
</evidence>
<evidence type="ECO:0000256" key="1">
    <source>
        <dbReference type="SAM" id="MobiDB-lite"/>
    </source>
</evidence>
<reference evidence="2 3" key="1">
    <citation type="journal article" date="2010" name="Proc. Natl. Acad. Sci. U.S.A.">
        <title>Insights into evolution of multicellular fungi from the assembled chromosomes of the mushroom Coprinopsis cinerea (Coprinus cinereus).</title>
        <authorList>
            <person name="Stajich J.E."/>
            <person name="Wilke S.K."/>
            <person name="Ahren D."/>
            <person name="Au C.H."/>
            <person name="Birren B.W."/>
            <person name="Borodovsky M."/>
            <person name="Burns C."/>
            <person name="Canback B."/>
            <person name="Casselton L.A."/>
            <person name="Cheng C.K."/>
            <person name="Deng J."/>
            <person name="Dietrich F.S."/>
            <person name="Fargo D.C."/>
            <person name="Farman M.L."/>
            <person name="Gathman A.C."/>
            <person name="Goldberg J."/>
            <person name="Guigo R."/>
            <person name="Hoegger P.J."/>
            <person name="Hooker J.B."/>
            <person name="Huggins A."/>
            <person name="James T.Y."/>
            <person name="Kamada T."/>
            <person name="Kilaru S."/>
            <person name="Kodira C."/>
            <person name="Kues U."/>
            <person name="Kupfer D."/>
            <person name="Kwan H.S."/>
            <person name="Lomsadze A."/>
            <person name="Li W."/>
            <person name="Lilly W.W."/>
            <person name="Ma L.J."/>
            <person name="Mackey A.J."/>
            <person name="Manning G."/>
            <person name="Martin F."/>
            <person name="Muraguchi H."/>
            <person name="Natvig D.O."/>
            <person name="Palmerini H."/>
            <person name="Ramesh M.A."/>
            <person name="Rehmeyer C.J."/>
            <person name="Roe B.A."/>
            <person name="Shenoy N."/>
            <person name="Stanke M."/>
            <person name="Ter-Hovhannisyan V."/>
            <person name="Tunlid A."/>
            <person name="Velagapudi R."/>
            <person name="Vision T.J."/>
            <person name="Zeng Q."/>
            <person name="Zolan M.E."/>
            <person name="Pukkila P.J."/>
        </authorList>
    </citation>
    <scope>NUCLEOTIDE SEQUENCE [LARGE SCALE GENOMIC DNA]</scope>
    <source>
        <strain evidence="3">Okayama-7 / 130 / ATCC MYA-4618 / FGSC 9003</strain>
    </source>
</reference>
<name>A8NSN0_COPC7</name>
<proteinExistence type="predicted"/>
<feature type="region of interest" description="Disordered" evidence="1">
    <location>
        <begin position="1659"/>
        <end position="1694"/>
    </location>
</feature>
<feature type="region of interest" description="Disordered" evidence="1">
    <location>
        <begin position="1567"/>
        <end position="1604"/>
    </location>
</feature>
<feature type="region of interest" description="Disordered" evidence="1">
    <location>
        <begin position="1412"/>
        <end position="1530"/>
    </location>
</feature>
<feature type="compositionally biased region" description="Polar residues" evidence="1">
    <location>
        <begin position="113"/>
        <end position="125"/>
    </location>
</feature>
<dbReference type="SUPFAM" id="SSF48371">
    <property type="entry name" value="ARM repeat"/>
    <property type="match status" value="1"/>
</dbReference>
<dbReference type="GeneID" id="6012587"/>
<dbReference type="STRING" id="240176.A8NSN0"/>
<dbReference type="eggNOG" id="ENOG502SMQ7">
    <property type="taxonomic scope" value="Eukaryota"/>
</dbReference>
<feature type="region of interest" description="Disordered" evidence="1">
    <location>
        <begin position="1747"/>
        <end position="1771"/>
    </location>
</feature>
<feature type="region of interest" description="Disordered" evidence="1">
    <location>
        <begin position="227"/>
        <end position="270"/>
    </location>
</feature>
<feature type="region of interest" description="Disordered" evidence="1">
    <location>
        <begin position="72"/>
        <end position="125"/>
    </location>
</feature>
<keyword evidence="3" id="KW-1185">Reference proteome</keyword>
<dbReference type="InterPro" id="IPR016024">
    <property type="entry name" value="ARM-type_fold"/>
</dbReference>
<feature type="compositionally biased region" description="Basic residues" evidence="1">
    <location>
        <begin position="261"/>
        <end position="270"/>
    </location>
</feature>
<dbReference type="EMBL" id="AACS02000008">
    <property type="protein sequence ID" value="EAU85823.1"/>
    <property type="molecule type" value="Genomic_DNA"/>
</dbReference>
<dbReference type="RefSeq" id="XP_001836047.1">
    <property type="nucleotide sequence ID" value="XM_001835995.1"/>
</dbReference>
<feature type="compositionally biased region" description="Polar residues" evidence="1">
    <location>
        <begin position="1594"/>
        <end position="1603"/>
    </location>
</feature>
<protein>
    <recommendedName>
        <fullName evidence="4">Telomere-associated protein Rif1 N-terminal domain-containing protein</fullName>
    </recommendedName>
</protein>
<comment type="caution">
    <text evidence="2">The sequence shown here is derived from an EMBL/GenBank/DDBJ whole genome shotgun (WGS) entry which is preliminary data.</text>
</comment>
<feature type="compositionally biased region" description="Acidic residues" evidence="1">
    <location>
        <begin position="238"/>
        <end position="250"/>
    </location>
</feature>
<feature type="compositionally biased region" description="Low complexity" evidence="1">
    <location>
        <begin position="38"/>
        <end position="54"/>
    </location>
</feature>
<feature type="compositionally biased region" description="Polar residues" evidence="1">
    <location>
        <begin position="1"/>
        <end position="10"/>
    </location>
</feature>
<feature type="region of interest" description="Disordered" evidence="1">
    <location>
        <begin position="1"/>
        <end position="54"/>
    </location>
</feature>
<feature type="compositionally biased region" description="Low complexity" evidence="1">
    <location>
        <begin position="1458"/>
        <end position="1467"/>
    </location>
</feature>
<organism evidence="2 3">
    <name type="scientific">Coprinopsis cinerea (strain Okayama-7 / 130 / ATCC MYA-4618 / FGSC 9003)</name>
    <name type="common">Inky cap fungus</name>
    <name type="synonym">Hormographiella aspergillata</name>
    <dbReference type="NCBI Taxonomy" id="240176"/>
    <lineage>
        <taxon>Eukaryota</taxon>
        <taxon>Fungi</taxon>
        <taxon>Dikarya</taxon>
        <taxon>Basidiomycota</taxon>
        <taxon>Agaricomycotina</taxon>
        <taxon>Agaricomycetes</taxon>
        <taxon>Agaricomycetidae</taxon>
        <taxon>Agaricales</taxon>
        <taxon>Agaricineae</taxon>
        <taxon>Psathyrellaceae</taxon>
        <taxon>Coprinopsis</taxon>
    </lineage>
</organism>
<evidence type="ECO:0000313" key="3">
    <source>
        <dbReference type="Proteomes" id="UP000001861"/>
    </source>
</evidence>
<dbReference type="KEGG" id="cci:CC1G_05040"/>
<sequence>MVLLTPPSTSHRSEKENTAKFTFSLNEIPKLTVTTDPASSSTSPSSSSAASTSKSSLAASSSRSVIWSPHNSYHSLATPPKPRLSSAATNAMVKERPVKPILKRRRVNPPLSDATNGPKTANSDSLLNIPEDLDSFFRQRETTPEPSDPLCDLAYLEYPVSLILKPDAKLRELTEGYSILNARLRGTVQYTTDADASWPLFQPMRKNREKLVDCIIRDLERAFVDPVNSPDCPKGDDSIPDENWDDEEPADNVGTLPSPKKSPKRAKKKGMSAEQVKFARDLCTTAHAVIKLLCVMLCFPAIYGVFETIELRRMLGAVVSIPITGNLPTPNARKTCALAIMAIQCQRLPEAVLLPVRDRIAFALKRGIDGELGKEGKKGSANDGLKAIGDLCIFQPSTFVPVFSKAAVLPSILQNLLAPTLALRIQAAYALGGLAYSLAGLTPSNTHATAADMVAEFILTPSPSTPSRKNASPNKDSIVTSSAIMRTLRTTMNAQDAAHVGQSPVWALCVSASLIVLLGSKMYTDRKVCVAIMTIFKCGAKHKKAAIRHLFCAAWRAVSWAWFQPDYDLFKAEDESEAEGDGEQSDSEKLELKRKTREAYFQVFREILETQVALGTVAALLSTPPAPSSHLGIKEDVHDEALRRALEVIDWMANSPDPDTINEAASSLLNLVTPTVDNRDYTQPSEMLAENARALLPRPLFTQTPGNGVLFADVTLSGAGSNSVMAAVRKMFHNVPTVEEVRALRKEELRKDWVWKGMLKAWTSVLGSLEMTDDALLPNDLTQVWESLLVSNVSLLQDEGGDVPELASRVVDVLTNVFLDSGLNFTVKNQTSTSSVAFPSIGSKDREVTGTTLCTNAELKMKVVKSLWSTVKTVFPRSDLGAAADKLLRTLLENSGMLTEPRKKKVRSLSGNLNHVIAPITTWGDLCATIILDSGVSESTEAMKMFWGLGDESEAKCHWESLAVFDNCEAKSHVWKACLDVWKQEEGQWEGAVVLLAAPFVVGPSKSQDWSLSSEEVVKWKEFYQYASNKALDSGMDSTSTTVIDAVAGVVASHTTSSTSPALLIQASDLLLDHLEATEMREVPVNLVDLLNATLKTAYPVNERNVSPASWFIQTLTRVFETSPRDLIKDLVEGVGEAITVWLKDESEVWTDDTLDYTFVPLYQHLLLRIQELPTDLPFLATVSPLLDSVFSGRAFPEAVQNSFREAFDTFWKLSPYAQMEEPADGWPASLQHCLAHEQVQEVEVSVPVFEAPATPSRKVFKGDGASQPRTPMYPMNGSNIPSPRRPHRPHADTDEPFYPPLPVDRSPLSPVRRRRISSSSSLGEPRFSVSGLAASPFSRQGGFRNPDLLLSPSKRRRSLDHADEDEEMEKENASPQHATPKRRRTGLLSSARVGFDLSPIPIHERIASVGKAGNSSVPTTGKKLKLKERMGKNKNGMTPAAKRPKLFGRTKSPSPARSEGSSQGSSDDSEDERGWVERELVPFPSLGGEDEKEDGATVPDEPAGSARSSASEEKAEPQTPSKKRKRMFMDSVLIPPLACLGNTNPTPSSSIPSASELLVEIGRARSKRKLSHSASFDSSTAGNATGGSSGTTELWSTPSMRRSATAPIPATALVMRSGAGLMRQARRYRMRTESDSGVGNADDEDPFEAEVRTTEPLPALKIPGPSVVVKAPQVNSDPPSSDGPSSDDSLHLGQVTPHHLISPHLAARTTEVYGTAASRVSALSFTGRSGTKMSATSQILARGRRVSVDSMPGSDDSIGGGAPDSSPTRNVVARRNLLGFGLQRRASSLGLSSVKRA</sequence>
<feature type="compositionally biased region" description="Low complexity" evidence="1">
    <location>
        <begin position="1677"/>
        <end position="1688"/>
    </location>
</feature>
<dbReference type="InParanoid" id="A8NSN0"/>
<feature type="region of interest" description="Disordered" evidence="1">
    <location>
        <begin position="1257"/>
        <end position="1388"/>
    </location>
</feature>
<gene>
    <name evidence="2" type="ORF">CC1G_05040</name>
</gene>